<accession>A0A5M9GQZ4</accession>
<dbReference type="Proteomes" id="UP000322918">
    <property type="component" value="Unassembled WGS sequence"/>
</dbReference>
<name>A0A5M9GQZ4_9SPHI</name>
<comment type="caution">
    <text evidence="2">The sequence shown here is derived from an EMBL/GenBank/DDBJ whole genome shotgun (WGS) entry which is preliminary data.</text>
</comment>
<feature type="transmembrane region" description="Helical" evidence="1">
    <location>
        <begin position="333"/>
        <end position="350"/>
    </location>
</feature>
<keyword evidence="1" id="KW-0472">Membrane</keyword>
<proteinExistence type="predicted"/>
<dbReference type="RefSeq" id="WP_141815403.1">
    <property type="nucleotide sequence ID" value="NZ_VFPL01000001.1"/>
</dbReference>
<evidence type="ECO:0000256" key="1">
    <source>
        <dbReference type="SAM" id="Phobius"/>
    </source>
</evidence>
<reference evidence="2 3" key="1">
    <citation type="submission" date="2019-09" db="EMBL/GenBank/DDBJ databases">
        <title>Pararcticibacter amylolyticus gen. nov., sp. nov., isolated from a rottenly hemp rope, and reclassification of Pedobacter tournemirensis as Pararcticibacter tournemirensis comb. nov.</title>
        <authorList>
            <person name="Cai Y."/>
        </authorList>
    </citation>
    <scope>NUCLEOTIDE SEQUENCE [LARGE SCALE GENOMIC DNA]</scope>
    <source>
        <strain evidence="2 3">TF5-37.2-LB10</strain>
    </source>
</reference>
<sequence>MILSSTSNILIKLFAKDFLKSNSGFLVFLFGSLASYLFFINTVGDVNLITPEELTFYHFIFVMTFISSPVMTLIIAMLLIIYSVKSWSYICKSITTERNVFLLYSITSLSRQKQFKNWFLVQFVVYLPVLAYCTFALTFGVIFGHILLPFLMLIFLLLMTTFSAWIYMGRMALMQECKEVSEFIYPLLSLGKSQRYLSLYYVAHRQKAALMIVKGLSLILVLFIGEAFQNVTEGSKIAAFFMLSIAISHSYLLIRQHQFLEEYFSLDRNLPQPRFQRFLWFVFEWLLLVIPEIVWLFYSFDGIVAGESLLLSIGLALLLRCILYLGKIPIKRYYQMVFILYFVFLILILYEQTLPLAVLAGTGAFVIFYKKYYNGNGYSL</sequence>
<dbReference type="AlphaFoldDB" id="A0A5M9GQZ4"/>
<feature type="transmembrane region" description="Helical" evidence="1">
    <location>
        <begin position="237"/>
        <end position="254"/>
    </location>
</feature>
<keyword evidence="1" id="KW-1133">Transmembrane helix</keyword>
<feature type="transmembrane region" description="Helical" evidence="1">
    <location>
        <begin position="304"/>
        <end position="326"/>
    </location>
</feature>
<organism evidence="2 3">
    <name type="scientific">Arcticibacter tournemirensis</name>
    <dbReference type="NCBI Taxonomy" id="699437"/>
    <lineage>
        <taxon>Bacteria</taxon>
        <taxon>Pseudomonadati</taxon>
        <taxon>Bacteroidota</taxon>
        <taxon>Sphingobacteriia</taxon>
        <taxon>Sphingobacteriales</taxon>
        <taxon>Sphingobacteriaceae</taxon>
        <taxon>Arcticibacter</taxon>
    </lineage>
</organism>
<evidence type="ECO:0000313" key="3">
    <source>
        <dbReference type="Proteomes" id="UP000322918"/>
    </source>
</evidence>
<keyword evidence="1" id="KW-0812">Transmembrane</keyword>
<gene>
    <name evidence="2" type="ORF">F1649_19245</name>
</gene>
<dbReference type="OrthoDB" id="628904at2"/>
<feature type="transmembrane region" description="Helical" evidence="1">
    <location>
        <begin position="21"/>
        <end position="39"/>
    </location>
</feature>
<feature type="transmembrane region" description="Helical" evidence="1">
    <location>
        <begin position="118"/>
        <end position="140"/>
    </location>
</feature>
<dbReference type="EMBL" id="VWNE01000039">
    <property type="protein sequence ID" value="KAA8477173.1"/>
    <property type="molecule type" value="Genomic_DNA"/>
</dbReference>
<evidence type="ECO:0000313" key="2">
    <source>
        <dbReference type="EMBL" id="KAA8477173.1"/>
    </source>
</evidence>
<feature type="transmembrane region" description="Helical" evidence="1">
    <location>
        <begin position="146"/>
        <end position="168"/>
    </location>
</feature>
<protein>
    <submittedName>
        <fullName evidence="2">Uncharacterized protein</fullName>
    </submittedName>
</protein>
<feature type="transmembrane region" description="Helical" evidence="1">
    <location>
        <begin position="208"/>
        <end position="225"/>
    </location>
</feature>
<feature type="transmembrane region" description="Helical" evidence="1">
    <location>
        <begin position="278"/>
        <end position="298"/>
    </location>
</feature>
<keyword evidence="3" id="KW-1185">Reference proteome</keyword>
<feature type="transmembrane region" description="Helical" evidence="1">
    <location>
        <begin position="59"/>
        <end position="82"/>
    </location>
</feature>